<sequence>MKIDTRGYGKGAVVLLAVAAIAYGSSMVRRDPAPLAPKPGEAVKAEAVTGFSVPAEGIAPARFASAPDPRGLATRHVFDRLVEYDRRSGRIVAGLATRWEVSDDGRSYTFFLRRNVVFHTLPSYRPEHLFSAADVVFTFARLMKADHPFRDARDAADYRTVGLGDLLVSVGQDGPDKVTFELTVPYPKFLGNLAMDFASIRSEEYAERMAAAGTPEQFRALPVGTGPIAAATPGDGDPRAWRYALNPDYWGDAIPADAPKDLPKQVIPPSTYGID</sequence>
<dbReference type="EMBL" id="FLUO01000002">
    <property type="protein sequence ID" value="SBW12370.1"/>
    <property type="molecule type" value="Genomic_DNA"/>
</dbReference>
<dbReference type="SUPFAM" id="SSF53850">
    <property type="entry name" value="Periplasmic binding protein-like II"/>
    <property type="match status" value="1"/>
</dbReference>
<proteinExistence type="inferred from homology"/>
<comment type="subcellular location">
    <subcellularLocation>
        <location evidence="1">Periplasm</location>
    </subcellularLocation>
</comment>
<dbReference type="PANTHER" id="PTHR30290">
    <property type="entry name" value="PERIPLASMIC BINDING COMPONENT OF ABC TRANSPORTER"/>
    <property type="match status" value="1"/>
</dbReference>
<gene>
    <name evidence="5" type="ORF">KL86APRO_20577</name>
</gene>
<dbReference type="AlphaFoldDB" id="A0A212KL45"/>
<dbReference type="PANTHER" id="PTHR30290:SF38">
    <property type="entry name" value="D,D-DIPEPTIDE-BINDING PERIPLASMIC PROTEIN DDPA-RELATED"/>
    <property type="match status" value="1"/>
</dbReference>
<evidence type="ECO:0000256" key="3">
    <source>
        <dbReference type="ARBA" id="ARBA00022729"/>
    </source>
</evidence>
<feature type="domain" description="Solute-binding protein family 5" evidence="4">
    <location>
        <begin position="91"/>
        <end position="252"/>
    </location>
</feature>
<protein>
    <recommendedName>
        <fullName evidence="4">Solute-binding protein family 5 domain-containing protein</fullName>
    </recommendedName>
</protein>
<reference evidence="5" key="1">
    <citation type="submission" date="2016-04" db="EMBL/GenBank/DDBJ databases">
        <authorList>
            <person name="Evans L.H."/>
            <person name="Alamgir A."/>
            <person name="Owens N."/>
            <person name="Weber N.D."/>
            <person name="Virtaneva K."/>
            <person name="Barbian K."/>
            <person name="Babar A."/>
            <person name="Rosenke K."/>
        </authorList>
    </citation>
    <scope>NUCLEOTIDE SEQUENCE</scope>
    <source>
        <strain evidence="5">86</strain>
    </source>
</reference>
<name>A0A212KL45_9PROT</name>
<evidence type="ECO:0000256" key="1">
    <source>
        <dbReference type="ARBA" id="ARBA00004418"/>
    </source>
</evidence>
<dbReference type="Gene3D" id="3.90.76.10">
    <property type="entry name" value="Dipeptide-binding Protein, Domain 1"/>
    <property type="match status" value="1"/>
</dbReference>
<accession>A0A212KL45</accession>
<dbReference type="Gene3D" id="3.40.190.10">
    <property type="entry name" value="Periplasmic binding protein-like II"/>
    <property type="match status" value="1"/>
</dbReference>
<dbReference type="GO" id="GO:1904680">
    <property type="term" value="F:peptide transmembrane transporter activity"/>
    <property type="evidence" value="ECO:0007669"/>
    <property type="project" value="TreeGrafter"/>
</dbReference>
<dbReference type="InterPro" id="IPR039424">
    <property type="entry name" value="SBP_5"/>
</dbReference>
<dbReference type="InterPro" id="IPR000914">
    <property type="entry name" value="SBP_5_dom"/>
</dbReference>
<dbReference type="Pfam" id="PF00496">
    <property type="entry name" value="SBP_bac_5"/>
    <property type="match status" value="1"/>
</dbReference>
<evidence type="ECO:0000313" key="5">
    <source>
        <dbReference type="EMBL" id="SBW12370.1"/>
    </source>
</evidence>
<comment type="similarity">
    <text evidence="2">Belongs to the bacterial solute-binding protein 5 family.</text>
</comment>
<dbReference type="GO" id="GO:0015833">
    <property type="term" value="P:peptide transport"/>
    <property type="evidence" value="ECO:0007669"/>
    <property type="project" value="TreeGrafter"/>
</dbReference>
<evidence type="ECO:0000256" key="2">
    <source>
        <dbReference type="ARBA" id="ARBA00005695"/>
    </source>
</evidence>
<organism evidence="5">
    <name type="scientific">uncultured Alphaproteobacteria bacterium</name>
    <dbReference type="NCBI Taxonomy" id="91750"/>
    <lineage>
        <taxon>Bacteria</taxon>
        <taxon>Pseudomonadati</taxon>
        <taxon>Pseudomonadota</taxon>
        <taxon>Alphaproteobacteria</taxon>
        <taxon>environmental samples</taxon>
    </lineage>
</organism>
<keyword evidence="3" id="KW-0732">Signal</keyword>
<evidence type="ECO:0000259" key="4">
    <source>
        <dbReference type="Pfam" id="PF00496"/>
    </source>
</evidence>